<keyword evidence="1" id="KW-0812">Transmembrane</keyword>
<gene>
    <name evidence="2" type="ORF">GPUH_LOCUS2190</name>
</gene>
<evidence type="ECO:0000313" key="2">
    <source>
        <dbReference type="EMBL" id="VDK32726.1"/>
    </source>
</evidence>
<keyword evidence="3" id="KW-1185">Reference proteome</keyword>
<keyword evidence="1" id="KW-1133">Transmembrane helix</keyword>
<sequence length="280" mass="31976">MFMFTLRIFVTPVGFIYRYALICGKHRLVRLYDQRRYVIGVCLLLMIIPMAMSIANRIMSSINERALLNPMLQLLDNVLIIVVYKDISSSIIMNVASAVFFVELCNCLFHLLVSLVEIHPNLAENKMSHNVFLTCSELPRFVPSNVGVRCDKPRVHHFNDNFIQYHFHNIPLYTQNVARKCHGSKNENASTTAHHRYAIPGSDTADLFNSATYCLPKRELRRCGCGRLRIVGDDVYKLAALFEFNLLTLLCQTISNWVFSLVSAICCIHFWSAACNGYKA</sequence>
<feature type="transmembrane region" description="Helical" evidence="1">
    <location>
        <begin position="6"/>
        <end position="24"/>
    </location>
</feature>
<dbReference type="EMBL" id="UYRT01003131">
    <property type="protein sequence ID" value="VDK32726.1"/>
    <property type="molecule type" value="Genomic_DNA"/>
</dbReference>
<reference evidence="2 3" key="2">
    <citation type="submission" date="2018-11" db="EMBL/GenBank/DDBJ databases">
        <authorList>
            <consortium name="Pathogen Informatics"/>
        </authorList>
    </citation>
    <scope>NUCLEOTIDE SEQUENCE [LARGE SCALE GENOMIC DNA]</scope>
</reference>
<keyword evidence="1" id="KW-0472">Membrane</keyword>
<evidence type="ECO:0000313" key="4">
    <source>
        <dbReference type="WBParaSite" id="GPUH_0000219501-mRNA-1"/>
    </source>
</evidence>
<feature type="transmembrane region" description="Helical" evidence="1">
    <location>
        <begin position="36"/>
        <end position="55"/>
    </location>
</feature>
<evidence type="ECO:0000313" key="3">
    <source>
        <dbReference type="Proteomes" id="UP000271098"/>
    </source>
</evidence>
<protein>
    <submittedName>
        <fullName evidence="4">G_PROTEIN_RECEP_F1_2 domain-containing protein</fullName>
    </submittedName>
</protein>
<accession>A0A183D0E9</accession>
<reference evidence="4" key="1">
    <citation type="submission" date="2016-06" db="UniProtKB">
        <authorList>
            <consortium name="WormBaseParasite"/>
        </authorList>
    </citation>
    <scope>IDENTIFICATION</scope>
</reference>
<name>A0A183D0E9_9BILA</name>
<dbReference type="Proteomes" id="UP000271098">
    <property type="component" value="Unassembled WGS sequence"/>
</dbReference>
<organism evidence="4">
    <name type="scientific">Gongylonema pulchrum</name>
    <dbReference type="NCBI Taxonomy" id="637853"/>
    <lineage>
        <taxon>Eukaryota</taxon>
        <taxon>Metazoa</taxon>
        <taxon>Ecdysozoa</taxon>
        <taxon>Nematoda</taxon>
        <taxon>Chromadorea</taxon>
        <taxon>Rhabditida</taxon>
        <taxon>Spirurina</taxon>
        <taxon>Spiruromorpha</taxon>
        <taxon>Spiruroidea</taxon>
        <taxon>Gongylonematidae</taxon>
        <taxon>Gongylonema</taxon>
    </lineage>
</organism>
<dbReference type="WBParaSite" id="GPUH_0000219501-mRNA-1">
    <property type="protein sequence ID" value="GPUH_0000219501-mRNA-1"/>
    <property type="gene ID" value="GPUH_0000219501"/>
</dbReference>
<evidence type="ECO:0000256" key="1">
    <source>
        <dbReference type="SAM" id="Phobius"/>
    </source>
</evidence>
<proteinExistence type="predicted"/>
<dbReference type="AlphaFoldDB" id="A0A183D0E9"/>